<dbReference type="InterPro" id="IPR024559">
    <property type="entry name" value="DUF3846"/>
</dbReference>
<dbReference type="AlphaFoldDB" id="A0AAN4MWD8"/>
<dbReference type="Proteomes" id="UP000022433">
    <property type="component" value="Unassembled WGS sequence"/>
</dbReference>
<evidence type="ECO:0000313" key="2">
    <source>
        <dbReference type="EMBL" id="EYA11930.1"/>
    </source>
</evidence>
<reference evidence="2 3" key="1">
    <citation type="submission" date="2014-02" db="EMBL/GenBank/DDBJ databases">
        <authorList>
            <person name="Sears C."/>
            <person name="Carroll K."/>
            <person name="Sack B.R."/>
            <person name="Qadri F."/>
            <person name="Myers L.L."/>
            <person name="Chung G.-T."/>
            <person name="Escheverria P."/>
            <person name="Fraser C.M."/>
            <person name="Sadzewicz L."/>
            <person name="Shefchek K.A."/>
            <person name="Tallon L."/>
            <person name="Das S.P."/>
            <person name="Daugherty S."/>
            <person name="Mongodin E.F."/>
        </authorList>
    </citation>
    <scope>NUCLEOTIDE SEQUENCE [LARGE SCALE GENOMIC DNA]</scope>
    <source>
        <strain evidence="2 3">1007-1-F #10</strain>
    </source>
</reference>
<proteinExistence type="predicted"/>
<comment type="caution">
    <text evidence="2">The sequence shown here is derived from an EMBL/GenBank/DDBJ whole genome shotgun (WGS) entry which is preliminary data.</text>
</comment>
<accession>A0AAN4MWD8</accession>
<feature type="domain" description="DUF3846" evidence="1">
    <location>
        <begin position="20"/>
        <end position="87"/>
    </location>
</feature>
<organism evidence="2 3">
    <name type="scientific">Bacteroides fragilis str. 1007-1-F #10</name>
    <dbReference type="NCBI Taxonomy" id="1339295"/>
    <lineage>
        <taxon>Bacteria</taxon>
        <taxon>Pseudomonadati</taxon>
        <taxon>Bacteroidota</taxon>
        <taxon>Bacteroidia</taxon>
        <taxon>Bacteroidales</taxon>
        <taxon>Bacteroidaceae</taxon>
        <taxon>Bacteroides</taxon>
    </lineage>
</organism>
<evidence type="ECO:0000259" key="1">
    <source>
        <dbReference type="Pfam" id="PF12957"/>
    </source>
</evidence>
<name>A0AAN4MWD8_BACFG</name>
<dbReference type="EMBL" id="JGEA01000073">
    <property type="protein sequence ID" value="EYA11930.1"/>
    <property type="molecule type" value="Genomic_DNA"/>
</dbReference>
<sequence>MTQIIRTDGTRQEICPANGTDFTLKEMQAIVGGNIELVELDEKTTMVVNEEGKLLGMPYNAGADREFHSRFPSSKDFIVGNVLICNNNQIR</sequence>
<dbReference type="RefSeq" id="WP_032534369.1">
    <property type="nucleotide sequence ID" value="NZ_JGEA01000073.1"/>
</dbReference>
<gene>
    <name evidence="2" type="ORF">M104_5090</name>
</gene>
<dbReference type="Pfam" id="PF12957">
    <property type="entry name" value="DUF3846"/>
    <property type="match status" value="1"/>
</dbReference>
<protein>
    <recommendedName>
        <fullName evidence="1">DUF3846 domain-containing protein</fullName>
    </recommendedName>
</protein>
<evidence type="ECO:0000313" key="3">
    <source>
        <dbReference type="Proteomes" id="UP000022433"/>
    </source>
</evidence>